<keyword evidence="6" id="KW-1015">Disulfide bond</keyword>
<dbReference type="Pfam" id="PF14368">
    <property type="entry name" value="LTP_2"/>
    <property type="match status" value="1"/>
</dbReference>
<evidence type="ECO:0000256" key="3">
    <source>
        <dbReference type="ARBA" id="ARBA00022475"/>
    </source>
</evidence>
<dbReference type="GO" id="GO:0098552">
    <property type="term" value="C:side of membrane"/>
    <property type="evidence" value="ECO:0007669"/>
    <property type="project" value="UniProtKB-KW"/>
</dbReference>
<dbReference type="Gene3D" id="1.10.110.10">
    <property type="entry name" value="Plant lipid-transfer and hydrophobic proteins"/>
    <property type="match status" value="1"/>
</dbReference>
<keyword evidence="7" id="KW-0325">Glycoprotein</keyword>
<keyword evidence="12" id="KW-1185">Reference proteome</keyword>
<feature type="signal peptide" evidence="9">
    <location>
        <begin position="1"/>
        <end position="23"/>
    </location>
</feature>
<dbReference type="Proteomes" id="UP000235145">
    <property type="component" value="Unassembled WGS sequence"/>
</dbReference>
<sequence length="185" mass="19642">MVLLLLLLITITYLPSPIINAQANSPLSPTIAECGPRILPLALCAPFVQGVSNTPTQLCCDNLMHVNEQQPRCLCLLLNNSGLSSSFPINSTLAKQLPLMCSVNFDISSCSGSPLSSVSPTPQVSLGSITNSTVAASPMATVTPKSPLMGIGYHPNNAIKVRGSLQLWMMVVLTILTCIWTSTLY</sequence>
<evidence type="ECO:0000256" key="4">
    <source>
        <dbReference type="ARBA" id="ARBA00022622"/>
    </source>
</evidence>
<evidence type="ECO:0000256" key="9">
    <source>
        <dbReference type="SAM" id="SignalP"/>
    </source>
</evidence>
<keyword evidence="3" id="KW-1003">Cell membrane</keyword>
<keyword evidence="4" id="KW-0472">Membrane</keyword>
<evidence type="ECO:0000256" key="2">
    <source>
        <dbReference type="ARBA" id="ARBA00009748"/>
    </source>
</evidence>
<evidence type="ECO:0000256" key="5">
    <source>
        <dbReference type="ARBA" id="ARBA00022729"/>
    </source>
</evidence>
<evidence type="ECO:0000313" key="12">
    <source>
        <dbReference type="Proteomes" id="UP000235145"/>
    </source>
</evidence>
<dbReference type="InterPro" id="IPR016140">
    <property type="entry name" value="Bifunc_inhib/LTP/seed_store"/>
</dbReference>
<dbReference type="AlphaFoldDB" id="A0A9R1UJL5"/>
<gene>
    <name evidence="11" type="ORF">LSAT_V11C900473120</name>
</gene>
<dbReference type="SUPFAM" id="SSF47699">
    <property type="entry name" value="Bifunctional inhibitor/lipid-transfer protein/seed storage 2S albumin"/>
    <property type="match status" value="1"/>
</dbReference>
<keyword evidence="4" id="KW-0336">GPI-anchor</keyword>
<protein>
    <recommendedName>
        <fullName evidence="10">Bifunctional inhibitor/plant lipid transfer protein/seed storage helical domain-containing protein</fullName>
    </recommendedName>
</protein>
<dbReference type="InterPro" id="IPR036312">
    <property type="entry name" value="Bifun_inhib/LTP/seed_sf"/>
</dbReference>
<evidence type="ECO:0000259" key="10">
    <source>
        <dbReference type="Pfam" id="PF14368"/>
    </source>
</evidence>
<comment type="caution">
    <text evidence="11">The sequence shown here is derived from an EMBL/GenBank/DDBJ whole genome shotgun (WGS) entry which is preliminary data.</text>
</comment>
<evidence type="ECO:0000313" key="11">
    <source>
        <dbReference type="EMBL" id="KAJ0188660.1"/>
    </source>
</evidence>
<proteinExistence type="inferred from homology"/>
<evidence type="ECO:0000256" key="6">
    <source>
        <dbReference type="ARBA" id="ARBA00023157"/>
    </source>
</evidence>
<keyword evidence="5 9" id="KW-0732">Signal</keyword>
<keyword evidence="8" id="KW-0449">Lipoprotein</keyword>
<dbReference type="GO" id="GO:0005886">
    <property type="term" value="C:plasma membrane"/>
    <property type="evidence" value="ECO:0007669"/>
    <property type="project" value="UniProtKB-SubCell"/>
</dbReference>
<feature type="domain" description="Bifunctional inhibitor/plant lipid transfer protein/seed storage helical" evidence="10">
    <location>
        <begin position="21"/>
        <end position="110"/>
    </location>
</feature>
<feature type="chain" id="PRO_5040311228" description="Bifunctional inhibitor/plant lipid transfer protein/seed storage helical domain-containing protein" evidence="9">
    <location>
        <begin position="24"/>
        <end position="185"/>
    </location>
</feature>
<comment type="similarity">
    <text evidence="2">Belongs to the plant LTP family.</text>
</comment>
<dbReference type="InterPro" id="IPR043325">
    <property type="entry name" value="LTSS"/>
</dbReference>
<organism evidence="11 12">
    <name type="scientific">Lactuca sativa</name>
    <name type="common">Garden lettuce</name>
    <dbReference type="NCBI Taxonomy" id="4236"/>
    <lineage>
        <taxon>Eukaryota</taxon>
        <taxon>Viridiplantae</taxon>
        <taxon>Streptophyta</taxon>
        <taxon>Embryophyta</taxon>
        <taxon>Tracheophyta</taxon>
        <taxon>Spermatophyta</taxon>
        <taxon>Magnoliopsida</taxon>
        <taxon>eudicotyledons</taxon>
        <taxon>Gunneridae</taxon>
        <taxon>Pentapetalae</taxon>
        <taxon>asterids</taxon>
        <taxon>campanulids</taxon>
        <taxon>Asterales</taxon>
        <taxon>Asteraceae</taxon>
        <taxon>Cichorioideae</taxon>
        <taxon>Cichorieae</taxon>
        <taxon>Lactucinae</taxon>
        <taxon>Lactuca</taxon>
    </lineage>
</organism>
<evidence type="ECO:0000256" key="1">
    <source>
        <dbReference type="ARBA" id="ARBA00004609"/>
    </source>
</evidence>
<reference evidence="11 12" key="1">
    <citation type="journal article" date="2017" name="Nat. Commun.">
        <title>Genome assembly with in vitro proximity ligation data and whole-genome triplication in lettuce.</title>
        <authorList>
            <person name="Reyes-Chin-Wo S."/>
            <person name="Wang Z."/>
            <person name="Yang X."/>
            <person name="Kozik A."/>
            <person name="Arikit S."/>
            <person name="Song C."/>
            <person name="Xia L."/>
            <person name="Froenicke L."/>
            <person name="Lavelle D.O."/>
            <person name="Truco M.J."/>
            <person name="Xia R."/>
            <person name="Zhu S."/>
            <person name="Xu C."/>
            <person name="Xu H."/>
            <person name="Xu X."/>
            <person name="Cox K."/>
            <person name="Korf I."/>
            <person name="Meyers B.C."/>
            <person name="Michelmore R.W."/>
        </authorList>
    </citation>
    <scope>NUCLEOTIDE SEQUENCE [LARGE SCALE GENOMIC DNA]</scope>
    <source>
        <strain evidence="12">cv. Salinas</strain>
        <tissue evidence="11">Seedlings</tissue>
    </source>
</reference>
<comment type="subcellular location">
    <subcellularLocation>
        <location evidence="1">Cell membrane</location>
        <topology evidence="1">Lipid-anchor</topology>
        <topology evidence="1">GPI-anchor</topology>
    </subcellularLocation>
</comment>
<name>A0A9R1UJL5_LACSA</name>
<dbReference type="PANTHER" id="PTHR33044">
    <property type="entry name" value="BIFUNCTIONAL INHIBITOR/LIPID-TRANSFER PROTEIN/SEED STORAGE 2S ALBUMIN SUPERFAMILY PROTEIN-RELATED"/>
    <property type="match status" value="1"/>
</dbReference>
<accession>A0A9R1UJL5</accession>
<evidence type="ECO:0000256" key="7">
    <source>
        <dbReference type="ARBA" id="ARBA00023180"/>
    </source>
</evidence>
<dbReference type="CDD" id="cd00010">
    <property type="entry name" value="AAI_LTSS"/>
    <property type="match status" value="1"/>
</dbReference>
<dbReference type="EMBL" id="NBSK02000009">
    <property type="protein sequence ID" value="KAJ0188660.1"/>
    <property type="molecule type" value="Genomic_DNA"/>
</dbReference>
<evidence type="ECO:0000256" key="8">
    <source>
        <dbReference type="ARBA" id="ARBA00023288"/>
    </source>
</evidence>